<proteinExistence type="predicted"/>
<dbReference type="InterPro" id="IPR029068">
    <property type="entry name" value="Glyas_Bleomycin-R_OHBP_Dase"/>
</dbReference>
<dbReference type="EMBL" id="BPQP01000034">
    <property type="protein sequence ID" value="GJD95270.1"/>
    <property type="molecule type" value="Genomic_DNA"/>
</dbReference>
<gene>
    <name evidence="1" type="ORF">OCOJLMKI_2481</name>
</gene>
<evidence type="ECO:0000313" key="2">
    <source>
        <dbReference type="Proteomes" id="UP001055125"/>
    </source>
</evidence>
<evidence type="ECO:0008006" key="3">
    <source>
        <dbReference type="Google" id="ProtNLM"/>
    </source>
</evidence>
<comment type="caution">
    <text evidence="1">The sequence shown here is derived from an EMBL/GenBank/DDBJ whole genome shotgun (WGS) entry which is preliminary data.</text>
</comment>
<dbReference type="Gene3D" id="3.10.180.10">
    <property type="entry name" value="2,3-Dihydroxybiphenyl 1,2-Dioxygenase, domain 1"/>
    <property type="match status" value="1"/>
</dbReference>
<reference evidence="1" key="2">
    <citation type="submission" date="2021-08" db="EMBL/GenBank/DDBJ databases">
        <authorList>
            <person name="Tani A."/>
            <person name="Ola A."/>
            <person name="Ogura Y."/>
            <person name="Katsura K."/>
            <person name="Hayashi T."/>
        </authorList>
    </citation>
    <scope>NUCLEOTIDE SEQUENCE</scope>
    <source>
        <strain evidence="1">DSM 19015</strain>
    </source>
</reference>
<sequence>MERAMAVKRIVTNIATARVDAARAFYGDVLGLELVMDEGWILTFAAAGASATPRISIASEGGSGTLGPDISIEVDDL</sequence>
<name>A0ABQ4RWP2_9HYPH</name>
<dbReference type="Proteomes" id="UP001055125">
    <property type="component" value="Unassembled WGS sequence"/>
</dbReference>
<accession>A0ABQ4RWP2</accession>
<reference evidence="1" key="1">
    <citation type="journal article" date="2021" name="Front. Microbiol.">
        <title>Comprehensive Comparative Genomics and Phenotyping of Methylobacterium Species.</title>
        <authorList>
            <person name="Alessa O."/>
            <person name="Ogura Y."/>
            <person name="Fujitani Y."/>
            <person name="Takami H."/>
            <person name="Hayashi T."/>
            <person name="Sahin N."/>
            <person name="Tani A."/>
        </authorList>
    </citation>
    <scope>NUCLEOTIDE SEQUENCE</scope>
    <source>
        <strain evidence="1">DSM 19015</strain>
    </source>
</reference>
<organism evidence="1 2">
    <name type="scientific">Methylobacterium iners</name>
    <dbReference type="NCBI Taxonomy" id="418707"/>
    <lineage>
        <taxon>Bacteria</taxon>
        <taxon>Pseudomonadati</taxon>
        <taxon>Pseudomonadota</taxon>
        <taxon>Alphaproteobacteria</taxon>
        <taxon>Hyphomicrobiales</taxon>
        <taxon>Methylobacteriaceae</taxon>
        <taxon>Methylobacterium</taxon>
    </lineage>
</organism>
<evidence type="ECO:0000313" key="1">
    <source>
        <dbReference type="EMBL" id="GJD95270.1"/>
    </source>
</evidence>
<protein>
    <recommendedName>
        <fullName evidence="3">Glyoxalase</fullName>
    </recommendedName>
</protein>
<dbReference type="SUPFAM" id="SSF54593">
    <property type="entry name" value="Glyoxalase/Bleomycin resistance protein/Dihydroxybiphenyl dioxygenase"/>
    <property type="match status" value="1"/>
</dbReference>
<keyword evidence="2" id="KW-1185">Reference proteome</keyword>